<evidence type="ECO:0000313" key="1">
    <source>
        <dbReference type="EMBL" id="MST35216.1"/>
    </source>
</evidence>
<dbReference type="InterPro" id="IPR029033">
    <property type="entry name" value="His_PPase_superfam"/>
</dbReference>
<organism evidence="1 2">
    <name type="scientific">Acidiferrimicrobium australe</name>
    <dbReference type="NCBI Taxonomy" id="2664430"/>
    <lineage>
        <taxon>Bacteria</taxon>
        <taxon>Bacillati</taxon>
        <taxon>Actinomycetota</taxon>
        <taxon>Acidimicrobiia</taxon>
        <taxon>Acidimicrobiales</taxon>
        <taxon>Acidimicrobiaceae</taxon>
        <taxon>Acidiferrimicrobium</taxon>
    </lineage>
</organism>
<sequence length="129" mass="13987">GAPVEVDDRWVEVDYGVYDGLPLREVPATVWSSWDADLEWVPEGGESLAAVARRVRAACAELWADAQRRDVAVVSHVSPIKAALGWAMGLPETTAPSLFVEVASLHRIGPGRAGPTLWSLNEVHHRPSV</sequence>
<evidence type="ECO:0008006" key="3">
    <source>
        <dbReference type="Google" id="ProtNLM"/>
    </source>
</evidence>
<dbReference type="Proteomes" id="UP000437736">
    <property type="component" value="Unassembled WGS sequence"/>
</dbReference>
<protein>
    <recommendedName>
        <fullName evidence="3">Histidine phosphatase family protein</fullName>
    </recommendedName>
</protein>
<keyword evidence="2" id="KW-1185">Reference proteome</keyword>
<proteinExistence type="predicted"/>
<dbReference type="InterPro" id="IPR013078">
    <property type="entry name" value="His_Pase_superF_clade-1"/>
</dbReference>
<evidence type="ECO:0000313" key="2">
    <source>
        <dbReference type="Proteomes" id="UP000437736"/>
    </source>
</evidence>
<dbReference type="Pfam" id="PF00300">
    <property type="entry name" value="His_Phos_1"/>
    <property type="match status" value="1"/>
</dbReference>
<reference evidence="1 2" key="1">
    <citation type="submission" date="2019-11" db="EMBL/GenBank/DDBJ databases">
        <title>Acidiferrimicrobium australis gen. nov., sp. nov., an acidophilic and obligately heterotrophic, member of the Actinobacteria that catalyses dissimilatory oxido- reduction of iron isolated from metal-rich acidic water in Chile.</title>
        <authorList>
            <person name="Gonzalez D."/>
            <person name="Huber K."/>
            <person name="Hedrich S."/>
            <person name="Rojas-Villalobos C."/>
            <person name="Quatrini R."/>
            <person name="Dinamarca M.A."/>
            <person name="Schwarz A."/>
            <person name="Canales C."/>
            <person name="Nancucheo I."/>
        </authorList>
    </citation>
    <scope>NUCLEOTIDE SEQUENCE [LARGE SCALE GENOMIC DNA]</scope>
    <source>
        <strain evidence="1 2">USS-CCA1</strain>
    </source>
</reference>
<dbReference type="Gene3D" id="3.40.50.1240">
    <property type="entry name" value="Phosphoglycerate mutase-like"/>
    <property type="match status" value="1"/>
</dbReference>
<dbReference type="SUPFAM" id="SSF53254">
    <property type="entry name" value="Phosphoglycerate mutase-like"/>
    <property type="match status" value="1"/>
</dbReference>
<gene>
    <name evidence="1" type="ORF">GHK86_21090</name>
</gene>
<comment type="caution">
    <text evidence="1">The sequence shown here is derived from an EMBL/GenBank/DDBJ whole genome shotgun (WGS) entry which is preliminary data.</text>
</comment>
<name>A0ABW9R0U9_9ACTN</name>
<dbReference type="EMBL" id="WJHE01001523">
    <property type="protein sequence ID" value="MST35216.1"/>
    <property type="molecule type" value="Genomic_DNA"/>
</dbReference>
<accession>A0ABW9R0U9</accession>
<feature type="non-terminal residue" evidence="1">
    <location>
        <position position="1"/>
    </location>
</feature>